<dbReference type="InterPro" id="IPR004073">
    <property type="entry name" value="GPCR_3_vmron_rcpt_2"/>
</dbReference>
<feature type="transmembrane region" description="Helical" evidence="10">
    <location>
        <begin position="335"/>
        <end position="355"/>
    </location>
</feature>
<keyword evidence="5" id="KW-0297">G-protein coupled receptor</keyword>
<gene>
    <name evidence="13" type="primary">LOC110070082</name>
</gene>
<feature type="transmembrane region" description="Helical" evidence="10">
    <location>
        <begin position="140"/>
        <end position="164"/>
    </location>
</feature>
<evidence type="ECO:0000256" key="4">
    <source>
        <dbReference type="ARBA" id="ARBA00022989"/>
    </source>
</evidence>
<feature type="transmembrane region" description="Helical" evidence="10">
    <location>
        <begin position="211"/>
        <end position="235"/>
    </location>
</feature>
<keyword evidence="6 10" id="KW-0472">Membrane</keyword>
<keyword evidence="7" id="KW-0675">Receptor</keyword>
<dbReference type="PROSITE" id="PS50259">
    <property type="entry name" value="G_PROTEIN_RECEP_F3_4"/>
    <property type="match status" value="1"/>
</dbReference>
<dbReference type="InterPro" id="IPR028082">
    <property type="entry name" value="Peripla_BP_I"/>
</dbReference>
<evidence type="ECO:0000256" key="1">
    <source>
        <dbReference type="ARBA" id="ARBA00004651"/>
    </source>
</evidence>
<dbReference type="InterPro" id="IPR038550">
    <property type="entry name" value="GPCR_3_9-Cys_sf"/>
</dbReference>
<dbReference type="Proteomes" id="UP001652642">
    <property type="component" value="Chromosome 6"/>
</dbReference>
<dbReference type="PANTHER" id="PTHR24061">
    <property type="entry name" value="CALCIUM-SENSING RECEPTOR-RELATED"/>
    <property type="match status" value="1"/>
</dbReference>
<dbReference type="GeneID" id="110070082"/>
<dbReference type="PRINTS" id="PR00248">
    <property type="entry name" value="GPCRMGR"/>
</dbReference>
<comment type="subcellular location">
    <subcellularLocation>
        <location evidence="1">Cell membrane</location>
        <topology evidence="1">Multi-pass membrane protein</topology>
    </subcellularLocation>
</comment>
<evidence type="ECO:0000256" key="6">
    <source>
        <dbReference type="ARBA" id="ARBA00023136"/>
    </source>
</evidence>
<dbReference type="PRINTS" id="PR01535">
    <property type="entry name" value="VOMERONASL2R"/>
</dbReference>
<dbReference type="Gene3D" id="2.10.50.30">
    <property type="entry name" value="GPCR, family 3, nine cysteines domain"/>
    <property type="match status" value="1"/>
</dbReference>
<dbReference type="SUPFAM" id="SSF53822">
    <property type="entry name" value="Periplasmic binding protein-like I"/>
    <property type="match status" value="1"/>
</dbReference>
<dbReference type="InterPro" id="IPR000337">
    <property type="entry name" value="GPCR_3"/>
</dbReference>
<dbReference type="Pfam" id="PF00003">
    <property type="entry name" value="7tm_3"/>
    <property type="match status" value="1"/>
</dbReference>
<proteinExistence type="predicted"/>
<evidence type="ECO:0000256" key="10">
    <source>
        <dbReference type="SAM" id="Phobius"/>
    </source>
</evidence>
<evidence type="ECO:0000313" key="12">
    <source>
        <dbReference type="Proteomes" id="UP001652642"/>
    </source>
</evidence>
<feature type="transmembrane region" description="Helical" evidence="10">
    <location>
        <begin position="176"/>
        <end position="199"/>
    </location>
</feature>
<dbReference type="InterPro" id="IPR001828">
    <property type="entry name" value="ANF_lig-bd_rcpt"/>
</dbReference>
<dbReference type="Gene3D" id="3.40.50.2300">
    <property type="match status" value="1"/>
</dbReference>
<evidence type="ECO:0000256" key="8">
    <source>
        <dbReference type="ARBA" id="ARBA00023180"/>
    </source>
</evidence>
<dbReference type="PANTHER" id="PTHR24061:SF599">
    <property type="entry name" value="G-PROTEIN COUPLED RECEPTORS FAMILY 3 PROFILE DOMAIN-CONTAINING PROTEIN"/>
    <property type="match status" value="1"/>
</dbReference>
<keyword evidence="4 10" id="KW-1133">Transmembrane helix</keyword>
<name>A0ABM5GQ59_9SAUR</name>
<keyword evidence="12" id="KW-1185">Reference proteome</keyword>
<evidence type="ECO:0000256" key="3">
    <source>
        <dbReference type="ARBA" id="ARBA00022692"/>
    </source>
</evidence>
<feature type="domain" description="G-protein coupled receptors family 3 profile" evidence="11">
    <location>
        <begin position="141"/>
        <end position="405"/>
    </location>
</feature>
<feature type="transmembrane region" description="Helical" evidence="10">
    <location>
        <begin position="367"/>
        <end position="390"/>
    </location>
</feature>
<dbReference type="PROSITE" id="PS00981">
    <property type="entry name" value="G_PROTEIN_RECEP_F3_3"/>
    <property type="match status" value="1"/>
</dbReference>
<dbReference type="InterPro" id="IPR017978">
    <property type="entry name" value="GPCR_3_C"/>
</dbReference>
<evidence type="ECO:0000256" key="2">
    <source>
        <dbReference type="ARBA" id="ARBA00022475"/>
    </source>
</evidence>
<dbReference type="InterPro" id="IPR000068">
    <property type="entry name" value="GPCR_3_Ca_sens_rcpt-rel"/>
</dbReference>
<organism evidence="12 13">
    <name type="scientific">Pogona vitticeps</name>
    <name type="common">central bearded dragon</name>
    <dbReference type="NCBI Taxonomy" id="103695"/>
    <lineage>
        <taxon>Eukaryota</taxon>
        <taxon>Metazoa</taxon>
        <taxon>Chordata</taxon>
        <taxon>Craniata</taxon>
        <taxon>Vertebrata</taxon>
        <taxon>Euteleostomi</taxon>
        <taxon>Lepidosauria</taxon>
        <taxon>Squamata</taxon>
        <taxon>Bifurcata</taxon>
        <taxon>Unidentata</taxon>
        <taxon>Episquamata</taxon>
        <taxon>Toxicofera</taxon>
        <taxon>Iguania</taxon>
        <taxon>Acrodonta</taxon>
        <taxon>Agamidae</taxon>
        <taxon>Amphibolurinae</taxon>
        <taxon>Pogona</taxon>
    </lineage>
</organism>
<evidence type="ECO:0000256" key="9">
    <source>
        <dbReference type="ARBA" id="ARBA00023224"/>
    </source>
</evidence>
<accession>A0ABM5GQ59</accession>
<dbReference type="InterPro" id="IPR017979">
    <property type="entry name" value="GPCR_3_CS"/>
</dbReference>
<sequence length="405" mass="45452">MPKNYQLVLAFVFALDEINRNDKLLPNTSLGSKIYDNTFNLLRTSETTVDLLFTGQGNPPNYKCTWKEKLVAAIGGLTSQNSIQIANILNIYKIPQELSNVLIAVKDALECEKCPEDHYPNEDRSRCLSKKVTYLSYEELLGIILSSGAFFFSLITMAVMGIFIQHKNTPIVKANNWSITCTLLTDLLLCFLCSFLFLGRPGTTCCLLRQTVFGTVFSAAVSCVLGKTITVAFAFMATKPGNKIRRWVGKKLAMTVVILSSLIQIAICGVWLAIFPPFPESDMQYQRDQIVLKCNEGSDLMFYIVLGYMWLLAVTSFIVAFFARRLPDSFNEAKFITFSMLVFCSVWISFVPTYLTTKGKHMVAVEIFSILASSSGLLFCLFLPKCYLIILRPDLNTKKQVIGKK</sequence>
<dbReference type="RefSeq" id="XP_072859793.1">
    <property type="nucleotide sequence ID" value="XM_073003692.1"/>
</dbReference>
<keyword evidence="9" id="KW-0807">Transducer</keyword>
<feature type="transmembrane region" description="Helical" evidence="10">
    <location>
        <begin position="256"/>
        <end position="275"/>
    </location>
</feature>
<keyword evidence="2" id="KW-1003">Cell membrane</keyword>
<evidence type="ECO:0000256" key="5">
    <source>
        <dbReference type="ARBA" id="ARBA00023040"/>
    </source>
</evidence>
<keyword evidence="8" id="KW-0325">Glycoprotein</keyword>
<feature type="transmembrane region" description="Helical" evidence="10">
    <location>
        <begin position="300"/>
        <end position="323"/>
    </location>
</feature>
<keyword evidence="3 10" id="KW-0812">Transmembrane</keyword>
<evidence type="ECO:0000256" key="7">
    <source>
        <dbReference type="ARBA" id="ARBA00023170"/>
    </source>
</evidence>
<evidence type="ECO:0000259" key="11">
    <source>
        <dbReference type="PROSITE" id="PS50259"/>
    </source>
</evidence>
<evidence type="ECO:0000313" key="13">
    <source>
        <dbReference type="RefSeq" id="XP_072859793.1"/>
    </source>
</evidence>
<dbReference type="Pfam" id="PF01094">
    <property type="entry name" value="ANF_receptor"/>
    <property type="match status" value="1"/>
</dbReference>
<reference evidence="13" key="1">
    <citation type="submission" date="2025-08" db="UniProtKB">
        <authorList>
            <consortium name="RefSeq"/>
        </authorList>
    </citation>
    <scope>IDENTIFICATION</scope>
</reference>
<protein>
    <submittedName>
        <fullName evidence="13">Vomeronasal type-2 receptor 26-like</fullName>
    </submittedName>
</protein>